<evidence type="ECO:0000313" key="1">
    <source>
        <dbReference type="EMBL" id="MPN11543.1"/>
    </source>
</evidence>
<protein>
    <submittedName>
        <fullName evidence="1">Uncharacterized protein</fullName>
    </submittedName>
</protein>
<name>A0A645FGY1_9ZZZZ</name>
<organism evidence="1">
    <name type="scientific">bioreactor metagenome</name>
    <dbReference type="NCBI Taxonomy" id="1076179"/>
    <lineage>
        <taxon>unclassified sequences</taxon>
        <taxon>metagenomes</taxon>
        <taxon>ecological metagenomes</taxon>
    </lineage>
</organism>
<accession>A0A645FGY1</accession>
<dbReference type="AlphaFoldDB" id="A0A645FGY1"/>
<dbReference type="EMBL" id="VSSQ01057765">
    <property type="protein sequence ID" value="MPN11543.1"/>
    <property type="molecule type" value="Genomic_DNA"/>
</dbReference>
<proteinExistence type="predicted"/>
<gene>
    <name evidence="1" type="ORF">SDC9_158846</name>
</gene>
<comment type="caution">
    <text evidence="1">The sequence shown here is derived from an EMBL/GenBank/DDBJ whole genome shotgun (WGS) entry which is preliminary data.</text>
</comment>
<reference evidence="1" key="1">
    <citation type="submission" date="2019-08" db="EMBL/GenBank/DDBJ databases">
        <authorList>
            <person name="Kucharzyk K."/>
            <person name="Murdoch R.W."/>
            <person name="Higgins S."/>
            <person name="Loffler F."/>
        </authorList>
    </citation>
    <scope>NUCLEOTIDE SEQUENCE</scope>
</reference>
<sequence length="139" mass="14884">MDHGTAGFLRFQHGIVYMLHLVAHAAYSDGTGHIGAIAAPLCAKIHRHKVAVLNALFARLAVRQAGFFAAYKNSGKRKPAGAVAAHKGLHLQRKVNFPRAGAHLAADVGKTVVGDLLRAAHAVDFLCVFQLPHLPHGHR</sequence>